<dbReference type="Proteomes" id="UP000094053">
    <property type="component" value="Unassembled WGS sequence"/>
</dbReference>
<keyword evidence="1" id="KW-0472">Membrane</keyword>
<gene>
    <name evidence="2" type="ORF">BHQ18_19070</name>
</gene>
<evidence type="ECO:0000313" key="3">
    <source>
        <dbReference type="Proteomes" id="UP000094053"/>
    </source>
</evidence>
<name>A0A1E3RFE2_MYCFV</name>
<evidence type="ECO:0008006" key="4">
    <source>
        <dbReference type="Google" id="ProtNLM"/>
    </source>
</evidence>
<feature type="transmembrane region" description="Helical" evidence="1">
    <location>
        <begin position="60"/>
        <end position="83"/>
    </location>
</feature>
<proteinExistence type="predicted"/>
<evidence type="ECO:0000256" key="1">
    <source>
        <dbReference type="SAM" id="Phobius"/>
    </source>
</evidence>
<keyword evidence="1" id="KW-0812">Transmembrane</keyword>
<keyword evidence="1" id="KW-1133">Transmembrane helix</keyword>
<comment type="caution">
    <text evidence="2">The sequence shown here is derived from an EMBL/GenBank/DDBJ whole genome shotgun (WGS) entry which is preliminary data.</text>
</comment>
<protein>
    <recommendedName>
        <fullName evidence="4">Transmembrane protein</fullName>
    </recommendedName>
</protein>
<feature type="transmembrane region" description="Helical" evidence="1">
    <location>
        <begin position="90"/>
        <end position="111"/>
    </location>
</feature>
<feature type="transmembrane region" description="Helical" evidence="1">
    <location>
        <begin position="21"/>
        <end position="40"/>
    </location>
</feature>
<sequence length="117" mass="12450">MRAPVIESRRGLIVDRVVTGVLCLGQVGLFFVAFLSFIALPMSTDNCAYVDCGDEDWIRYAMATVALTGPLGLVFLGVAAYLLSTRKVAFWAPLTGGIAQVVAIAIAWIMAGWAGPI</sequence>
<accession>A0A1E3RFE2</accession>
<evidence type="ECO:0000313" key="2">
    <source>
        <dbReference type="EMBL" id="ODQ88573.1"/>
    </source>
</evidence>
<dbReference type="EMBL" id="MIHA01000014">
    <property type="protein sequence ID" value="ODQ88573.1"/>
    <property type="molecule type" value="Genomic_DNA"/>
</dbReference>
<dbReference type="STRING" id="1776.BHQ18_19070"/>
<reference evidence="3" key="1">
    <citation type="submission" date="2016-09" db="EMBL/GenBank/DDBJ databases">
        <authorList>
            <person name="Greninger A.L."/>
            <person name="Jerome K.R."/>
            <person name="Mcnair B."/>
            <person name="Wallis C."/>
            <person name="Fang F."/>
        </authorList>
    </citation>
    <scope>NUCLEOTIDE SEQUENCE [LARGE SCALE GENOMIC DNA]</scope>
    <source>
        <strain evidence="3">M6</strain>
    </source>
</reference>
<dbReference type="AlphaFoldDB" id="A0A1E3RFE2"/>
<dbReference type="RefSeq" id="WP_069415213.1">
    <property type="nucleotide sequence ID" value="NZ_JACKUL010000012.1"/>
</dbReference>
<dbReference type="OrthoDB" id="4729787at2"/>
<organism evidence="2 3">
    <name type="scientific">Mycolicibacterium flavescens</name>
    <name type="common">Mycobacterium flavescens</name>
    <dbReference type="NCBI Taxonomy" id="1776"/>
    <lineage>
        <taxon>Bacteria</taxon>
        <taxon>Bacillati</taxon>
        <taxon>Actinomycetota</taxon>
        <taxon>Actinomycetes</taxon>
        <taxon>Mycobacteriales</taxon>
        <taxon>Mycobacteriaceae</taxon>
        <taxon>Mycolicibacterium</taxon>
    </lineage>
</organism>
<keyword evidence="3" id="KW-1185">Reference proteome</keyword>